<organism evidence="2 3">
    <name type="scientific">Heminiphilus faecis</name>
    <dbReference type="NCBI Taxonomy" id="2601703"/>
    <lineage>
        <taxon>Bacteria</taxon>
        <taxon>Pseudomonadati</taxon>
        <taxon>Bacteroidota</taxon>
        <taxon>Bacteroidia</taxon>
        <taxon>Bacteroidales</taxon>
        <taxon>Muribaculaceae</taxon>
        <taxon>Heminiphilus</taxon>
    </lineage>
</organism>
<accession>A0ABV4CWL7</accession>
<dbReference type="EMBL" id="JBCLPP010000023">
    <property type="protein sequence ID" value="MEY8245790.1"/>
    <property type="molecule type" value="Genomic_DNA"/>
</dbReference>
<proteinExistence type="predicted"/>
<sequence>MSCSLSNETNPKVDIYDVTLDNEIPQNTIDSIGIFIKVENLNLSTGNIVVSVINNTSVLYSTGDYYKIEKYKNGEWNYIMYKPIVFYGLGYEIPPKTSRQFTINLSDLDDDFKAGKYRITKNITSNYKRSTISTEFKVL</sequence>
<keyword evidence="3" id="KW-1185">Reference proteome</keyword>
<comment type="caution">
    <text evidence="2">The sequence shown here is derived from an EMBL/GenBank/DDBJ whole genome shotgun (WGS) entry which is preliminary data.</text>
</comment>
<reference evidence="2 3" key="1">
    <citation type="submission" date="2024-03" db="EMBL/GenBank/DDBJ databases">
        <title>Mouse gut bacterial collection (mGBC) of GemPharmatech.</title>
        <authorList>
            <person name="He Y."/>
            <person name="Dong L."/>
            <person name="Wu D."/>
            <person name="Gao X."/>
            <person name="Lin Z."/>
        </authorList>
    </citation>
    <scope>NUCLEOTIDE SEQUENCE [LARGE SCALE GENOMIC DNA]</scope>
    <source>
        <strain evidence="2 3">54-13</strain>
    </source>
</reference>
<dbReference type="RefSeq" id="WP_369863522.1">
    <property type="nucleotide sequence ID" value="NZ_JBCLPP010000023.1"/>
</dbReference>
<name>A0ABV4CWL7_9BACT</name>
<evidence type="ECO:0000259" key="1">
    <source>
        <dbReference type="Pfam" id="PF20251"/>
    </source>
</evidence>
<feature type="domain" description="Bacterial Ig-like" evidence="1">
    <location>
        <begin position="36"/>
        <end position="137"/>
    </location>
</feature>
<dbReference type="Proteomes" id="UP001565200">
    <property type="component" value="Unassembled WGS sequence"/>
</dbReference>
<evidence type="ECO:0000313" key="2">
    <source>
        <dbReference type="EMBL" id="MEY8245790.1"/>
    </source>
</evidence>
<protein>
    <submittedName>
        <fullName evidence="2">Immunoglobulin-like domain-containing protein</fullName>
    </submittedName>
</protein>
<gene>
    <name evidence="2" type="ORF">AAK873_09220</name>
</gene>
<evidence type="ECO:0000313" key="3">
    <source>
        <dbReference type="Proteomes" id="UP001565200"/>
    </source>
</evidence>
<dbReference type="Pfam" id="PF20251">
    <property type="entry name" value="Big_14"/>
    <property type="match status" value="1"/>
</dbReference>
<dbReference type="InterPro" id="IPR046878">
    <property type="entry name" value="Big_14"/>
</dbReference>